<evidence type="ECO:0000313" key="1">
    <source>
        <dbReference type="EMBL" id="GAL16776.1"/>
    </source>
</evidence>
<dbReference type="AlphaFoldDB" id="A0A090RNC9"/>
<reference evidence="1 2" key="1">
    <citation type="submission" date="2014-09" db="EMBL/GenBank/DDBJ databases">
        <title>Vibrio maritimus JCM 19235. (C45) whole genome shotgun sequence.</title>
        <authorList>
            <person name="Sawabe T."/>
            <person name="Meirelles P."/>
            <person name="Nakanishi M."/>
            <person name="Sayaka M."/>
            <person name="Hattori M."/>
            <person name="Ohkuma M."/>
        </authorList>
    </citation>
    <scope>NUCLEOTIDE SEQUENCE [LARGE SCALE GENOMIC DNA]</scope>
    <source>
        <strain evidence="2">JCM19235</strain>
    </source>
</reference>
<dbReference type="STRING" id="990268.JCM19235_5325"/>
<reference evidence="1 2" key="2">
    <citation type="submission" date="2014-09" db="EMBL/GenBank/DDBJ databases">
        <authorList>
            <consortium name="NBRP consortium"/>
            <person name="Sawabe T."/>
            <person name="Meirelles P."/>
            <person name="Nakanishi M."/>
            <person name="Sayaka M."/>
            <person name="Hattori M."/>
            <person name="Ohkuma M."/>
        </authorList>
    </citation>
    <scope>NUCLEOTIDE SEQUENCE [LARGE SCALE GENOMIC DNA]</scope>
    <source>
        <strain evidence="2">JCM19235</strain>
    </source>
</reference>
<proteinExistence type="predicted"/>
<evidence type="ECO:0000313" key="2">
    <source>
        <dbReference type="Proteomes" id="UP000029228"/>
    </source>
</evidence>
<keyword evidence="2" id="KW-1185">Reference proteome</keyword>
<dbReference type="Proteomes" id="UP000029228">
    <property type="component" value="Unassembled WGS sequence"/>
</dbReference>
<protein>
    <submittedName>
        <fullName evidence="1">Multidrug resistance protein D</fullName>
    </submittedName>
</protein>
<dbReference type="EMBL" id="BBMR01000001">
    <property type="protein sequence ID" value="GAL16776.1"/>
    <property type="molecule type" value="Genomic_DNA"/>
</dbReference>
<comment type="caution">
    <text evidence="1">The sequence shown here is derived from an EMBL/GenBank/DDBJ whole genome shotgun (WGS) entry which is preliminary data.</text>
</comment>
<sequence length="61" mass="7185">MKTKPSLWLMVVMLMFPQIVETIYSPALVQSHNHLLLVTHKPHKLYRYTFRLSQLALSFGE</sequence>
<organism evidence="1 2">
    <name type="scientific">Vibrio maritimus</name>
    <dbReference type="NCBI Taxonomy" id="990268"/>
    <lineage>
        <taxon>Bacteria</taxon>
        <taxon>Pseudomonadati</taxon>
        <taxon>Pseudomonadota</taxon>
        <taxon>Gammaproteobacteria</taxon>
        <taxon>Vibrionales</taxon>
        <taxon>Vibrionaceae</taxon>
        <taxon>Vibrio</taxon>
    </lineage>
</organism>
<gene>
    <name evidence="1" type="ORF">JCM19235_5325</name>
</gene>
<accession>A0A090RNC9</accession>
<name>A0A090RNC9_9VIBR</name>